<evidence type="ECO:0000256" key="1">
    <source>
        <dbReference type="SAM" id="MobiDB-lite"/>
    </source>
</evidence>
<accession>A0ABD1YVR3</accession>
<organism evidence="2 3">
    <name type="scientific">Riccia fluitans</name>
    <dbReference type="NCBI Taxonomy" id="41844"/>
    <lineage>
        <taxon>Eukaryota</taxon>
        <taxon>Viridiplantae</taxon>
        <taxon>Streptophyta</taxon>
        <taxon>Embryophyta</taxon>
        <taxon>Marchantiophyta</taxon>
        <taxon>Marchantiopsida</taxon>
        <taxon>Marchantiidae</taxon>
        <taxon>Marchantiales</taxon>
        <taxon>Ricciaceae</taxon>
        <taxon>Riccia</taxon>
    </lineage>
</organism>
<comment type="caution">
    <text evidence="2">The sequence shown here is derived from an EMBL/GenBank/DDBJ whole genome shotgun (WGS) entry which is preliminary data.</text>
</comment>
<dbReference type="Proteomes" id="UP001605036">
    <property type="component" value="Unassembled WGS sequence"/>
</dbReference>
<proteinExistence type="predicted"/>
<gene>
    <name evidence="2" type="ORF">R1flu_004951</name>
</gene>
<evidence type="ECO:0000313" key="2">
    <source>
        <dbReference type="EMBL" id="KAL2633472.1"/>
    </source>
</evidence>
<evidence type="ECO:0000313" key="3">
    <source>
        <dbReference type="Proteomes" id="UP001605036"/>
    </source>
</evidence>
<protein>
    <submittedName>
        <fullName evidence="2">Uncharacterized protein</fullName>
    </submittedName>
</protein>
<feature type="compositionally biased region" description="Low complexity" evidence="1">
    <location>
        <begin position="43"/>
        <end position="52"/>
    </location>
</feature>
<name>A0ABD1YVR3_9MARC</name>
<dbReference type="AlphaFoldDB" id="A0ABD1YVR3"/>
<dbReference type="EMBL" id="JBHFFA010000003">
    <property type="protein sequence ID" value="KAL2633472.1"/>
    <property type="molecule type" value="Genomic_DNA"/>
</dbReference>
<reference evidence="2 3" key="1">
    <citation type="submission" date="2024-09" db="EMBL/GenBank/DDBJ databases">
        <title>Chromosome-scale assembly of Riccia fluitans.</title>
        <authorList>
            <person name="Paukszto L."/>
            <person name="Sawicki J."/>
            <person name="Karawczyk K."/>
            <person name="Piernik-Szablinska J."/>
            <person name="Szczecinska M."/>
            <person name="Mazdziarz M."/>
        </authorList>
    </citation>
    <scope>NUCLEOTIDE SEQUENCE [LARGE SCALE GENOMIC DNA]</scope>
    <source>
        <strain evidence="2">Rf_01</strain>
        <tissue evidence="2">Aerial parts of the thallus</tissue>
    </source>
</reference>
<keyword evidence="3" id="KW-1185">Reference proteome</keyword>
<feature type="region of interest" description="Disordered" evidence="1">
    <location>
        <begin position="43"/>
        <end position="64"/>
    </location>
</feature>
<sequence length="148" mass="16301">MIGLIRSNSFVIAEPSLRFFNSFCCPTLLAAKLLEAVDSYSSPSTAAATTPASKRRKSSLSKPDVDIKSRHLVPAKIEAEAKIVDLLKIRSLFTLSSTRLGCHTLHGRSQSHSDTKQFGQSWPVTQVAQYTMLRNLKAVPTWLPRSGE</sequence>